<sequence length="348" mass="38197">MPLRVLGTEMMNQVTGKNSRNDTAARWGVYGTDLGHMFWHRDRLYMVFGDTFGAGGFGGKNWRSNVMARIADTDPRHGFPFESMITGPDGAAKELIRSRKIDGDEKTVIPTQGISLGGRIYLHYMSVRHWGLTGGNWTVGHSGLAYSDDDGQTWAAPAGATWREACGFEQVAFIMAKDGFLYSFGIPEGRFGGVRLRRVGREHILTPDAYEYWDGTKWEADPKTAAVVVPAPAGELSVAWSEPHHRWLMMYLDETRRAVVLRTATTLTGPWSDAQAVVTADQYPGLYAPYIVPGTEIDGDLYYTMSQWGPYNVFLMHTSLEPAAPAVVSDDGPVAPVGAPVTPVSSAN</sequence>
<protein>
    <submittedName>
        <fullName evidence="2">DUF4185 domain-containing protein</fullName>
    </submittedName>
</protein>
<organism evidence="2 3">
    <name type="scientific">Mesorhizobium captivum</name>
    <dbReference type="NCBI Taxonomy" id="3072319"/>
    <lineage>
        <taxon>Bacteria</taxon>
        <taxon>Pseudomonadati</taxon>
        <taxon>Pseudomonadota</taxon>
        <taxon>Alphaproteobacteria</taxon>
        <taxon>Hyphomicrobiales</taxon>
        <taxon>Phyllobacteriaceae</taxon>
        <taxon>Mesorhizobium</taxon>
    </lineage>
</organism>
<accession>A0ABU4YX08</accession>
<dbReference type="InterPro" id="IPR025442">
    <property type="entry name" value="DUF4185"/>
</dbReference>
<dbReference type="RefSeq" id="WP_320225556.1">
    <property type="nucleotide sequence ID" value="NZ_JAVIJB010000006.1"/>
</dbReference>
<comment type="caution">
    <text evidence="2">The sequence shown here is derived from an EMBL/GenBank/DDBJ whole genome shotgun (WGS) entry which is preliminary data.</text>
</comment>
<reference evidence="2 3" key="1">
    <citation type="submission" date="2023-08" db="EMBL/GenBank/DDBJ databases">
        <title>Implementing the SeqCode for naming new Mesorhizobium species isolated from Vachellia karroo root nodules.</title>
        <authorList>
            <person name="Van Lill M."/>
        </authorList>
    </citation>
    <scope>NUCLEOTIDE SEQUENCE [LARGE SCALE GENOMIC DNA]</scope>
    <source>
        <strain evidence="2 3">VK22B</strain>
    </source>
</reference>
<dbReference type="EMBL" id="JAVIJC010000006">
    <property type="protein sequence ID" value="MDX8491505.1"/>
    <property type="molecule type" value="Genomic_DNA"/>
</dbReference>
<evidence type="ECO:0000313" key="3">
    <source>
        <dbReference type="Proteomes" id="UP001271249"/>
    </source>
</evidence>
<dbReference type="SUPFAM" id="SSF50939">
    <property type="entry name" value="Sialidases"/>
    <property type="match status" value="1"/>
</dbReference>
<evidence type="ECO:0000313" key="2">
    <source>
        <dbReference type="EMBL" id="MDX8491505.1"/>
    </source>
</evidence>
<feature type="domain" description="DUF4185" evidence="1">
    <location>
        <begin position="18"/>
        <end position="317"/>
    </location>
</feature>
<gene>
    <name evidence="2" type="ORF">RFN29_07925</name>
</gene>
<proteinExistence type="predicted"/>
<name>A0ABU4YX08_9HYPH</name>
<keyword evidence="3" id="KW-1185">Reference proteome</keyword>
<dbReference type="Proteomes" id="UP001271249">
    <property type="component" value="Unassembled WGS sequence"/>
</dbReference>
<dbReference type="InterPro" id="IPR036278">
    <property type="entry name" value="Sialidase_sf"/>
</dbReference>
<evidence type="ECO:0000259" key="1">
    <source>
        <dbReference type="Pfam" id="PF13810"/>
    </source>
</evidence>
<dbReference type="Pfam" id="PF13810">
    <property type="entry name" value="DUF4185"/>
    <property type="match status" value="1"/>
</dbReference>